<organism evidence="1 2">
    <name type="scientific">Desulfoluna butyratoxydans</name>
    <dbReference type="NCBI Taxonomy" id="231438"/>
    <lineage>
        <taxon>Bacteria</taxon>
        <taxon>Pseudomonadati</taxon>
        <taxon>Thermodesulfobacteriota</taxon>
        <taxon>Desulfobacteria</taxon>
        <taxon>Desulfobacterales</taxon>
        <taxon>Desulfolunaceae</taxon>
        <taxon>Desulfoluna</taxon>
    </lineage>
</organism>
<dbReference type="EMBL" id="CAADHO010000001">
    <property type="protein sequence ID" value="VFQ42487.1"/>
    <property type="molecule type" value="Genomic_DNA"/>
</dbReference>
<evidence type="ECO:0000313" key="1">
    <source>
        <dbReference type="EMBL" id="VFQ42487.1"/>
    </source>
</evidence>
<dbReference type="AlphaFoldDB" id="A0A4U8YH31"/>
<evidence type="ECO:0000313" key="2">
    <source>
        <dbReference type="Proteomes" id="UP000507962"/>
    </source>
</evidence>
<dbReference type="Proteomes" id="UP000507962">
    <property type="component" value="Unassembled WGS sequence"/>
</dbReference>
<sequence length="52" mass="6180">MCSHNTKEQISHYMNGIIRENLMLTTIPRKNLYHSVLFRTIVFLLLKMKACQ</sequence>
<protein>
    <submittedName>
        <fullName evidence="1">Uncharacterized protein</fullName>
    </submittedName>
</protein>
<name>A0A4U8YH31_9BACT</name>
<proteinExistence type="predicted"/>
<keyword evidence="2" id="KW-1185">Reference proteome</keyword>
<gene>
    <name evidence="1" type="ORF">MSL71_1050</name>
</gene>
<reference evidence="1 2" key="1">
    <citation type="submission" date="2019-03" db="EMBL/GenBank/DDBJ databases">
        <authorList>
            <person name="Nijsse B."/>
        </authorList>
    </citation>
    <scope>NUCLEOTIDE SEQUENCE [LARGE SCALE GENOMIC DNA]</scope>
    <source>
        <strain evidence="1">Desulfoluna butyratoxydans MSL71</strain>
    </source>
</reference>
<accession>A0A4U8YH31</accession>